<dbReference type="Pfam" id="PF12796">
    <property type="entry name" value="Ank_2"/>
    <property type="match status" value="2"/>
</dbReference>
<evidence type="ECO:0000313" key="2">
    <source>
        <dbReference type="Proteomes" id="UP001311799"/>
    </source>
</evidence>
<dbReference type="SMART" id="SM00248">
    <property type="entry name" value="ANK"/>
    <property type="match status" value="7"/>
</dbReference>
<dbReference type="AlphaFoldDB" id="A0AAV9XU77"/>
<dbReference type="Proteomes" id="UP001311799">
    <property type="component" value="Unassembled WGS sequence"/>
</dbReference>
<dbReference type="InterPro" id="IPR019734">
    <property type="entry name" value="TPR_rpt"/>
</dbReference>
<protein>
    <submittedName>
        <fullName evidence="1">Ankyrin-related protein</fullName>
    </submittedName>
</protein>
<dbReference type="InterPro" id="IPR036770">
    <property type="entry name" value="Ankyrin_rpt-contain_sf"/>
</dbReference>
<dbReference type="Gene3D" id="1.25.40.20">
    <property type="entry name" value="Ankyrin repeat-containing domain"/>
    <property type="match status" value="2"/>
</dbReference>
<dbReference type="SUPFAM" id="SSF48403">
    <property type="entry name" value="Ankyrin repeat"/>
    <property type="match status" value="1"/>
</dbReference>
<dbReference type="PANTHER" id="PTHR46224:SF6">
    <property type="entry name" value="ANKYRIN REPEAT FAMILY PROTEIN"/>
    <property type="match status" value="1"/>
</dbReference>
<dbReference type="InterPro" id="IPR011990">
    <property type="entry name" value="TPR-like_helical_dom_sf"/>
</dbReference>
<dbReference type="InterPro" id="IPR051616">
    <property type="entry name" value="Cul2-RING_E3_ligase_SR"/>
</dbReference>
<accession>A0AAV9XU77</accession>
<dbReference type="EMBL" id="JAWDEY010000036">
    <property type="protein sequence ID" value="KAK6587659.1"/>
    <property type="molecule type" value="Genomic_DNA"/>
</dbReference>
<comment type="caution">
    <text evidence="1">The sequence shown here is derived from an EMBL/GenBank/DDBJ whole genome shotgun (WGS) entry which is preliminary data.</text>
</comment>
<evidence type="ECO:0000313" key="1">
    <source>
        <dbReference type="EMBL" id="KAK6587659.1"/>
    </source>
</evidence>
<organism evidence="1 2">
    <name type="scientific">Cryptosporidium xiaoi</name>
    <dbReference type="NCBI Taxonomy" id="659607"/>
    <lineage>
        <taxon>Eukaryota</taxon>
        <taxon>Sar</taxon>
        <taxon>Alveolata</taxon>
        <taxon>Apicomplexa</taxon>
        <taxon>Conoidasida</taxon>
        <taxon>Coccidia</taxon>
        <taxon>Eucoccidiorida</taxon>
        <taxon>Eimeriorina</taxon>
        <taxon>Cryptosporidiidae</taxon>
        <taxon>Cryptosporidium</taxon>
    </lineage>
</organism>
<dbReference type="SMART" id="SM00028">
    <property type="entry name" value="TPR"/>
    <property type="match status" value="2"/>
</dbReference>
<keyword evidence="2" id="KW-1185">Reference proteome</keyword>
<reference evidence="1 2" key="1">
    <citation type="submission" date="2023-10" db="EMBL/GenBank/DDBJ databases">
        <title>Comparative genomics analysis reveals potential genetic determinants of host preference in Cryptosporidium xiaoi.</title>
        <authorList>
            <person name="Xiao L."/>
            <person name="Li J."/>
        </authorList>
    </citation>
    <scope>NUCLEOTIDE SEQUENCE [LARGE SCALE GENOMIC DNA]</scope>
    <source>
        <strain evidence="1 2">52996</strain>
    </source>
</reference>
<dbReference type="Gene3D" id="1.25.40.10">
    <property type="entry name" value="Tetratricopeptide repeat domain"/>
    <property type="match status" value="1"/>
</dbReference>
<proteinExistence type="predicted"/>
<name>A0AAV9XU77_9CRYT</name>
<gene>
    <name evidence="1" type="ORF">RS030_81388</name>
</gene>
<sequence>MNAGTDGKTSNLGEAYGHITSLFNTVANKSTIETIKYISSLIDSSGDKMSIEEHLIGYKDGNGRNACHFACSARRNDTLKAIVKLAPKIVNCVDNTSENPLFFSVRAKDIESIKTLLDNGVQITCKNLSGCNVLHYSCQTSDIGIVKLIVSTLKKNNNSDVYSFINTCSNEFGTPLQWACMANNKEIVDFLLINNADPNLSPLQYSIPSCLMIAVSIGDFDLIEKLLISGAKINKARDSEGYTPIFGVIEKNDIKLLKLILEYIEKQGIDISNQIIKGETIYSYAIKNNCSDEILDCLKKYAFDVIKMDENPVKQKETLEPIGNSLESTESSESVEFVTLGNDETEQNLLKINEELDEEDLKIYSETKAEELKIQANSLFKEGEYTKSIELYTSALQHLKKRRSELPKTTIALKSSILSNRCLAHIKIGELKKALIDSLSCINLNPEWSKGYYRCSQVYHHMGDIANQACYLWDAITHENGDSLLRQEYTDFFSEIMRKHRKNKT</sequence>
<dbReference type="InterPro" id="IPR002110">
    <property type="entry name" value="Ankyrin_rpt"/>
</dbReference>
<dbReference type="SUPFAM" id="SSF48452">
    <property type="entry name" value="TPR-like"/>
    <property type="match status" value="1"/>
</dbReference>
<dbReference type="PANTHER" id="PTHR46224">
    <property type="entry name" value="ANKYRIN REPEAT FAMILY PROTEIN"/>
    <property type="match status" value="1"/>
</dbReference>